<feature type="binding site" evidence="14">
    <location>
        <begin position="12"/>
        <end position="19"/>
    </location>
    <ligand>
        <name>ATP</name>
        <dbReference type="ChEBI" id="CHEBI:30616"/>
    </ligand>
</feature>
<dbReference type="NCBIfam" id="NF001138">
    <property type="entry name" value="PRK00143.1"/>
    <property type="match status" value="1"/>
</dbReference>
<dbReference type="PANTHER" id="PTHR11933:SF5">
    <property type="entry name" value="MITOCHONDRIAL TRNA-SPECIFIC 2-THIOURIDYLASE 1"/>
    <property type="match status" value="1"/>
</dbReference>
<evidence type="ECO:0000256" key="1">
    <source>
        <dbReference type="ARBA" id="ARBA00004496"/>
    </source>
</evidence>
<dbReference type="GO" id="GO:0000049">
    <property type="term" value="F:tRNA binding"/>
    <property type="evidence" value="ECO:0007669"/>
    <property type="project" value="UniProtKB-KW"/>
</dbReference>
<keyword evidence="6 14" id="KW-0820">tRNA-binding</keyword>
<feature type="region of interest" description="Interaction with tRNA" evidence="14">
    <location>
        <begin position="146"/>
        <end position="148"/>
    </location>
</feature>
<dbReference type="STRING" id="160660.BJI67_07630"/>
<keyword evidence="11 14" id="KW-0694">RNA-binding</keyword>
<feature type="site" description="Interaction with tRNA" evidence="14">
    <location>
        <position position="128"/>
    </location>
</feature>
<keyword evidence="5 14" id="KW-0963">Cytoplasm</keyword>
<evidence type="ECO:0000256" key="6">
    <source>
        <dbReference type="ARBA" id="ARBA00022555"/>
    </source>
</evidence>
<feature type="active site" description="Cysteine persulfide intermediate" evidence="14">
    <location>
        <position position="196"/>
    </location>
</feature>
<evidence type="ECO:0000256" key="8">
    <source>
        <dbReference type="ARBA" id="ARBA00022694"/>
    </source>
</evidence>
<dbReference type="InterPro" id="IPR046884">
    <property type="entry name" value="MnmA-like_central"/>
</dbReference>
<dbReference type="NCBIfam" id="TIGR00420">
    <property type="entry name" value="trmU"/>
    <property type="match status" value="1"/>
</dbReference>
<dbReference type="InterPro" id="IPR023382">
    <property type="entry name" value="MnmA-like_central_sf"/>
</dbReference>
<evidence type="ECO:0000256" key="5">
    <source>
        <dbReference type="ARBA" id="ARBA00022490"/>
    </source>
</evidence>
<sequence length="380" mass="41959">MTGMRRQRIIVGLSGGVDSAVAALRLLEQGHRVEGLFMKNWEDDDEEGYCAAEEDLAEARRVAGTLEIPLHKVNFAREYWDRVFAYFLAEYKAGRTPNPDVLCNREIKFKAFLGHARKLGADAIATGHYARIDAQSNLLRGLDPNKDQSYFLHALTREQLAASRFPLGALLKSDVRALAREAGLPNHQRKDSTGICFIGERRFRDFLARYLPAMPGAIVDPHGRQLGAHQGLMYYTLGQRQGLGIGGTADGGEAPWYVAEKRLDRNELMVVQGHDHPLLQSAALQVRPLHWIAGHAPAERFTCTAKTRYRQADQACTVTLEAGGARVAFERPQRAATPGQYAVFYQGDICLGGGVIESIDRPSDIRDATGIHADRAAQGI</sequence>
<dbReference type="OrthoDB" id="9800696at2"/>
<organism evidence="17 18">
    <name type="scientific">Acidihalobacter prosperus</name>
    <dbReference type="NCBI Taxonomy" id="160660"/>
    <lineage>
        <taxon>Bacteria</taxon>
        <taxon>Pseudomonadati</taxon>
        <taxon>Pseudomonadota</taxon>
        <taxon>Gammaproteobacteria</taxon>
        <taxon>Chromatiales</taxon>
        <taxon>Ectothiorhodospiraceae</taxon>
        <taxon>Acidihalobacter</taxon>
    </lineage>
</organism>
<dbReference type="Pfam" id="PF20259">
    <property type="entry name" value="tRNA_Me_trans_M"/>
    <property type="match status" value="1"/>
</dbReference>
<dbReference type="Gene3D" id="2.30.30.280">
    <property type="entry name" value="Adenine nucleotide alpha hydrolases-like domains"/>
    <property type="match status" value="1"/>
</dbReference>
<feature type="site" description="Interaction with tRNA" evidence="14">
    <location>
        <position position="340"/>
    </location>
</feature>
<evidence type="ECO:0000256" key="14">
    <source>
        <dbReference type="HAMAP-Rule" id="MF_00144"/>
    </source>
</evidence>
<dbReference type="GO" id="GO:0002143">
    <property type="term" value="P:tRNA wobble position uridine thiolation"/>
    <property type="evidence" value="ECO:0007669"/>
    <property type="project" value="TreeGrafter"/>
</dbReference>
<dbReference type="InterPro" id="IPR004506">
    <property type="entry name" value="MnmA-like"/>
</dbReference>
<comment type="caution">
    <text evidence="14">Lacks conserved residue(s) required for the propagation of feature annotation.</text>
</comment>
<dbReference type="GO" id="GO:0005524">
    <property type="term" value="F:ATP binding"/>
    <property type="evidence" value="ECO:0007669"/>
    <property type="project" value="UniProtKB-KW"/>
</dbReference>
<evidence type="ECO:0000256" key="2">
    <source>
        <dbReference type="ARBA" id="ARBA00006191"/>
    </source>
</evidence>
<dbReference type="EC" id="2.8.1.13" evidence="3 14"/>
<dbReference type="SUPFAM" id="SSF52402">
    <property type="entry name" value="Adenine nucleotide alpha hydrolases-like"/>
    <property type="match status" value="1"/>
</dbReference>
<dbReference type="GO" id="GO:0032259">
    <property type="term" value="P:methylation"/>
    <property type="evidence" value="ECO:0007669"/>
    <property type="project" value="UniProtKB-KW"/>
</dbReference>
<dbReference type="InterPro" id="IPR014729">
    <property type="entry name" value="Rossmann-like_a/b/a_fold"/>
</dbReference>
<comment type="similarity">
    <text evidence="2 14">Belongs to the MnmA/TRMU family.</text>
</comment>
<feature type="binding site" evidence="14">
    <location>
        <position position="127"/>
    </location>
    <ligand>
        <name>ATP</name>
        <dbReference type="ChEBI" id="CHEBI:30616"/>
    </ligand>
</feature>
<keyword evidence="8 14" id="KW-0819">tRNA processing</keyword>
<evidence type="ECO:0000256" key="7">
    <source>
        <dbReference type="ARBA" id="ARBA00022679"/>
    </source>
</evidence>
<dbReference type="GO" id="GO:0103016">
    <property type="term" value="F:tRNA-uridine 2-sulfurtransferase activity"/>
    <property type="evidence" value="ECO:0007669"/>
    <property type="project" value="UniProtKB-EC"/>
</dbReference>
<keyword evidence="10 14" id="KW-0067">ATP-binding</keyword>
<evidence type="ECO:0000313" key="17">
    <source>
        <dbReference type="EMBL" id="OBS10747.1"/>
    </source>
</evidence>
<comment type="caution">
    <text evidence="17">The sequence shown here is derived from an EMBL/GenBank/DDBJ whole genome shotgun (WGS) entry which is preliminary data.</text>
</comment>
<keyword evidence="18" id="KW-1185">Reference proteome</keyword>
<comment type="catalytic activity">
    <reaction evidence="13 14">
        <text>S-sulfanyl-L-cysteinyl-[protein] + uridine(34) in tRNA + AH2 + ATP = 2-thiouridine(34) in tRNA + L-cysteinyl-[protein] + A + AMP + diphosphate + H(+)</text>
        <dbReference type="Rhea" id="RHEA:47032"/>
        <dbReference type="Rhea" id="RHEA-COMP:10131"/>
        <dbReference type="Rhea" id="RHEA-COMP:11726"/>
        <dbReference type="Rhea" id="RHEA-COMP:11727"/>
        <dbReference type="Rhea" id="RHEA-COMP:11728"/>
        <dbReference type="ChEBI" id="CHEBI:13193"/>
        <dbReference type="ChEBI" id="CHEBI:15378"/>
        <dbReference type="ChEBI" id="CHEBI:17499"/>
        <dbReference type="ChEBI" id="CHEBI:29950"/>
        <dbReference type="ChEBI" id="CHEBI:30616"/>
        <dbReference type="ChEBI" id="CHEBI:33019"/>
        <dbReference type="ChEBI" id="CHEBI:61963"/>
        <dbReference type="ChEBI" id="CHEBI:65315"/>
        <dbReference type="ChEBI" id="CHEBI:87170"/>
        <dbReference type="ChEBI" id="CHEBI:456215"/>
        <dbReference type="EC" id="2.8.1.13"/>
    </reaction>
</comment>
<protein>
    <recommendedName>
        <fullName evidence="4 14">tRNA-specific 2-thiouridylase MnmA</fullName>
        <ecNumber evidence="3 14">2.8.1.13</ecNumber>
    </recommendedName>
</protein>
<feature type="active site" description="Nucleophile" evidence="14">
    <location>
        <position position="103"/>
    </location>
</feature>
<feature type="domain" description="tRNA-specific 2-thiouridylase MnmA-like central" evidence="16">
    <location>
        <begin position="204"/>
        <end position="272"/>
    </location>
</feature>
<evidence type="ECO:0000256" key="13">
    <source>
        <dbReference type="ARBA" id="ARBA00051542"/>
    </source>
</evidence>
<dbReference type="InterPro" id="IPR046885">
    <property type="entry name" value="MnmA-like_C"/>
</dbReference>
<feature type="binding site" evidence="14">
    <location>
        <position position="38"/>
    </location>
    <ligand>
        <name>ATP</name>
        <dbReference type="ChEBI" id="CHEBI:30616"/>
    </ligand>
</feature>
<keyword evidence="9 14" id="KW-0547">Nucleotide-binding</keyword>
<evidence type="ECO:0000256" key="4">
    <source>
        <dbReference type="ARBA" id="ARBA00013805"/>
    </source>
</evidence>
<dbReference type="FunFam" id="2.30.30.280:FF:000001">
    <property type="entry name" value="tRNA-specific 2-thiouridylase MnmA"/>
    <property type="match status" value="1"/>
</dbReference>
<dbReference type="FunFam" id="3.40.50.620:FF:000004">
    <property type="entry name" value="tRNA-specific 2-thiouridylase MnmA"/>
    <property type="match status" value="1"/>
</dbReference>
<dbReference type="GO" id="GO:0008168">
    <property type="term" value="F:methyltransferase activity"/>
    <property type="evidence" value="ECO:0007669"/>
    <property type="project" value="UniProtKB-KW"/>
</dbReference>
<dbReference type="Pfam" id="PF20258">
    <property type="entry name" value="tRNA_Me_trans_C"/>
    <property type="match status" value="1"/>
</dbReference>
<reference evidence="17 18" key="1">
    <citation type="journal article" date="2014" name="Genome Announc.">
        <title>Draft Genome Sequence of the Iron-Oxidizing, Acidophilic, and Halotolerant 'Thiobacillus prosperus' Type Strain DSM 5130.</title>
        <authorList>
            <person name="Ossandon F.J."/>
            <person name="Cardenas J.P."/>
            <person name="Corbett M."/>
            <person name="Quatrini R."/>
            <person name="Holmes D.S."/>
            <person name="Watkin E."/>
        </authorList>
    </citation>
    <scope>NUCLEOTIDE SEQUENCE [LARGE SCALE GENOMIC DNA]</scope>
    <source>
        <strain evidence="17 18">DSM 5130</strain>
    </source>
</reference>
<evidence type="ECO:0000256" key="10">
    <source>
        <dbReference type="ARBA" id="ARBA00022840"/>
    </source>
</evidence>
<dbReference type="Gene3D" id="2.40.30.10">
    <property type="entry name" value="Translation factors"/>
    <property type="match status" value="1"/>
</dbReference>
<proteinExistence type="inferred from homology"/>
<feature type="domain" description="tRNA-specific 2-thiouridylase MnmA-like C-terminal" evidence="15">
    <location>
        <begin position="283"/>
        <end position="356"/>
    </location>
</feature>
<evidence type="ECO:0000256" key="3">
    <source>
        <dbReference type="ARBA" id="ARBA00011949"/>
    </source>
</evidence>
<evidence type="ECO:0000256" key="9">
    <source>
        <dbReference type="ARBA" id="ARBA00022741"/>
    </source>
</evidence>
<gene>
    <name evidence="14" type="primary">mnmA</name>
    <name evidence="17" type="ORF">Thpro_020463</name>
</gene>
<dbReference type="Pfam" id="PF03054">
    <property type="entry name" value="tRNA_Me_trans"/>
    <property type="match status" value="1"/>
</dbReference>
<evidence type="ECO:0000259" key="16">
    <source>
        <dbReference type="Pfam" id="PF20259"/>
    </source>
</evidence>
<dbReference type="EMBL" id="JQSG02000001">
    <property type="protein sequence ID" value="OBS10747.1"/>
    <property type="molecule type" value="Genomic_DNA"/>
</dbReference>
<evidence type="ECO:0000259" key="15">
    <source>
        <dbReference type="Pfam" id="PF20258"/>
    </source>
</evidence>
<feature type="region of interest" description="Interaction with tRNA" evidence="14">
    <location>
        <begin position="308"/>
        <end position="309"/>
    </location>
</feature>
<name>A0A1A6C853_9GAMM</name>
<dbReference type="AlphaFoldDB" id="A0A1A6C853"/>
<evidence type="ECO:0000256" key="12">
    <source>
        <dbReference type="ARBA" id="ARBA00023157"/>
    </source>
</evidence>
<feature type="region of interest" description="Interaction with target base in tRNA" evidence="14">
    <location>
        <begin position="98"/>
        <end position="100"/>
    </location>
</feature>
<evidence type="ECO:0000313" key="18">
    <source>
        <dbReference type="Proteomes" id="UP000029273"/>
    </source>
</evidence>
<dbReference type="GO" id="GO:0005737">
    <property type="term" value="C:cytoplasm"/>
    <property type="evidence" value="ECO:0007669"/>
    <property type="project" value="UniProtKB-SubCell"/>
</dbReference>
<keyword evidence="7 14" id="KW-0808">Transferase</keyword>
<accession>A0A1A6C853</accession>
<dbReference type="CDD" id="cd01998">
    <property type="entry name" value="MnmA_TRMU-like"/>
    <property type="match status" value="1"/>
</dbReference>
<dbReference type="Gene3D" id="3.40.50.620">
    <property type="entry name" value="HUPs"/>
    <property type="match status" value="1"/>
</dbReference>
<comment type="function">
    <text evidence="14">Catalyzes the 2-thiolation of uridine at the wobble position (U34) of tRNA, leading to the formation of s(2)U34.</text>
</comment>
<dbReference type="FunFam" id="2.40.30.10:FF:000023">
    <property type="entry name" value="tRNA-specific 2-thiouridylase MnmA"/>
    <property type="match status" value="1"/>
</dbReference>
<evidence type="ECO:0000256" key="11">
    <source>
        <dbReference type="ARBA" id="ARBA00022884"/>
    </source>
</evidence>
<comment type="subcellular location">
    <subcellularLocation>
        <location evidence="1 14">Cytoplasm</location>
    </subcellularLocation>
</comment>
<dbReference type="HAMAP" id="MF_00144">
    <property type="entry name" value="tRNA_thiouridyl_MnmA"/>
    <property type="match status" value="1"/>
</dbReference>
<dbReference type="PANTHER" id="PTHR11933">
    <property type="entry name" value="TRNA 5-METHYLAMINOMETHYL-2-THIOURIDYLATE -METHYLTRANSFERASE"/>
    <property type="match status" value="1"/>
</dbReference>
<dbReference type="Proteomes" id="UP000029273">
    <property type="component" value="Unassembled WGS sequence"/>
</dbReference>
<keyword evidence="12" id="KW-1015">Disulfide bond</keyword>